<keyword evidence="6" id="KW-0391">Immunity</keyword>
<dbReference type="GO" id="GO:0008270">
    <property type="term" value="F:zinc ion binding"/>
    <property type="evidence" value="ECO:0007669"/>
    <property type="project" value="UniProtKB-KW"/>
</dbReference>
<keyword evidence="2" id="KW-0963">Cytoplasm</keyword>
<evidence type="ECO:0000256" key="5">
    <source>
        <dbReference type="ARBA" id="ARBA00022833"/>
    </source>
</evidence>
<dbReference type="GO" id="GO:0002376">
    <property type="term" value="P:immune system process"/>
    <property type="evidence" value="ECO:0007669"/>
    <property type="project" value="UniProtKB-KW"/>
</dbReference>
<evidence type="ECO:0000313" key="8">
    <source>
        <dbReference type="EMBL" id="CDM38191.1"/>
    </source>
</evidence>
<evidence type="ECO:0000259" key="7">
    <source>
        <dbReference type="PROSITE" id="PS51981"/>
    </source>
</evidence>
<accession>W6QQD0</accession>
<dbReference type="GO" id="GO:0005737">
    <property type="term" value="C:cytoplasm"/>
    <property type="evidence" value="ECO:0007669"/>
    <property type="project" value="UniProtKB-SubCell"/>
</dbReference>
<dbReference type="STRING" id="1365484.W6QQD0"/>
<keyword evidence="9" id="KW-1185">Reference proteome</keyword>
<dbReference type="PROSITE" id="PS51981">
    <property type="entry name" value="ZF_RZ"/>
    <property type="match status" value="1"/>
</dbReference>
<comment type="subcellular location">
    <subcellularLocation>
        <location evidence="1">Cytoplasm</location>
    </subcellularLocation>
</comment>
<evidence type="ECO:0000256" key="4">
    <source>
        <dbReference type="ARBA" id="ARBA00022771"/>
    </source>
</evidence>
<protein>
    <recommendedName>
        <fullName evidence="7">RZ-type domain-containing protein</fullName>
    </recommendedName>
</protein>
<dbReference type="Pfam" id="PF20173">
    <property type="entry name" value="ZnF_RZ-type"/>
    <property type="match status" value="1"/>
</dbReference>
<dbReference type="OrthoDB" id="2423195at2759"/>
<evidence type="ECO:0000256" key="6">
    <source>
        <dbReference type="ARBA" id="ARBA00022859"/>
    </source>
</evidence>
<gene>
    <name evidence="8" type="ORF">PROQFM164_S10g000005</name>
</gene>
<proteinExistence type="predicted"/>
<evidence type="ECO:0000256" key="2">
    <source>
        <dbReference type="ARBA" id="ARBA00022490"/>
    </source>
</evidence>
<organism evidence="8 9">
    <name type="scientific">Penicillium roqueforti (strain FM164)</name>
    <dbReference type="NCBI Taxonomy" id="1365484"/>
    <lineage>
        <taxon>Eukaryota</taxon>
        <taxon>Fungi</taxon>
        <taxon>Dikarya</taxon>
        <taxon>Ascomycota</taxon>
        <taxon>Pezizomycotina</taxon>
        <taxon>Eurotiomycetes</taxon>
        <taxon>Eurotiomycetidae</taxon>
        <taxon>Eurotiales</taxon>
        <taxon>Aspergillaceae</taxon>
        <taxon>Penicillium</taxon>
    </lineage>
</organism>
<dbReference type="AlphaFoldDB" id="W6QQD0"/>
<dbReference type="InterPro" id="IPR046439">
    <property type="entry name" value="ZF_RZ_dom"/>
</dbReference>
<dbReference type="EMBL" id="HG792024">
    <property type="protein sequence ID" value="CDM38191.1"/>
    <property type="molecule type" value="Genomic_DNA"/>
</dbReference>
<keyword evidence="5" id="KW-0862">Zinc</keyword>
<evidence type="ECO:0000313" key="9">
    <source>
        <dbReference type="Proteomes" id="UP000030686"/>
    </source>
</evidence>
<evidence type="ECO:0000256" key="1">
    <source>
        <dbReference type="ARBA" id="ARBA00004496"/>
    </source>
</evidence>
<dbReference type="Proteomes" id="UP000030686">
    <property type="component" value="Unassembled WGS sequence"/>
</dbReference>
<evidence type="ECO:0000256" key="3">
    <source>
        <dbReference type="ARBA" id="ARBA00022723"/>
    </source>
</evidence>
<name>W6QQD0_PENRF</name>
<keyword evidence="4" id="KW-0863">Zinc-finger</keyword>
<keyword evidence="3" id="KW-0479">Metal-binding</keyword>
<feature type="domain" description="RZ-type" evidence="7">
    <location>
        <begin position="13"/>
        <end position="71"/>
    </location>
</feature>
<reference evidence="8" key="1">
    <citation type="journal article" date="2014" name="Nat. Commun.">
        <title>Multiple recent horizontal transfers of a large genomic region in cheese making fungi.</title>
        <authorList>
            <person name="Cheeseman K."/>
            <person name="Ropars J."/>
            <person name="Renault P."/>
            <person name="Dupont J."/>
            <person name="Gouzy J."/>
            <person name="Branca A."/>
            <person name="Abraham A.L."/>
            <person name="Ceppi M."/>
            <person name="Conseiller E."/>
            <person name="Debuchy R."/>
            <person name="Malagnac F."/>
            <person name="Goarin A."/>
            <person name="Silar P."/>
            <person name="Lacoste S."/>
            <person name="Sallet E."/>
            <person name="Bensimon A."/>
            <person name="Giraud T."/>
            <person name="Brygoo Y."/>
        </authorList>
    </citation>
    <scope>NUCLEOTIDE SEQUENCE [LARGE SCALE GENOMIC DNA]</scope>
    <source>
        <strain evidence="8">FM164</strain>
    </source>
</reference>
<sequence length="71" mass="7930">MVRLYEETRYETITLEELQLIKMAMVSRRGGMATYSGHWYNCATGHPFAIGECGMPMEQARCPECGVPIGG</sequence>